<protein>
    <submittedName>
        <fullName evidence="2">Uncharacterized protein</fullName>
    </submittedName>
</protein>
<dbReference type="EMBL" id="JAAGRR010000204">
    <property type="protein sequence ID" value="NDY43547.1"/>
    <property type="molecule type" value="Genomic_DNA"/>
</dbReference>
<evidence type="ECO:0000313" key="2">
    <source>
        <dbReference type="EMBL" id="NDY43547.1"/>
    </source>
</evidence>
<comment type="caution">
    <text evidence="2">The sequence shown here is derived from an EMBL/GenBank/DDBJ whole genome shotgun (WGS) entry which is preliminary data.</text>
</comment>
<name>A0A6N9TVV1_DISTH</name>
<dbReference type="Proteomes" id="UP000469346">
    <property type="component" value="Unassembled WGS sequence"/>
</dbReference>
<sequence length="182" mass="19941">MARKGDITGGGPRPAAGLGPDLASEDPNRLAETVFRTAAGCTEAVLAAADPFPEPLRQRLLLALVHAALHLVHRRLALQMTMEAADDRVLEIGSYLARLSYRKFFKQDIIPAPAHEYFSTHFMTNYELFRDHFGLFPLPGPAPGAPMETGLADWLAEALDDRSLAQRAAAAFFEAWREICPG</sequence>
<dbReference type="RefSeq" id="WP_163299883.1">
    <property type="nucleotide sequence ID" value="NZ_JAAGRR010000204.1"/>
</dbReference>
<feature type="compositionally biased region" description="Low complexity" evidence="1">
    <location>
        <begin position="13"/>
        <end position="22"/>
    </location>
</feature>
<dbReference type="AlphaFoldDB" id="A0A6N9TVV1"/>
<feature type="region of interest" description="Disordered" evidence="1">
    <location>
        <begin position="1"/>
        <end position="24"/>
    </location>
</feature>
<gene>
    <name evidence="2" type="ORF">G3N55_11945</name>
</gene>
<organism evidence="2 3">
    <name type="scientific">Dissulfurirhabdus thermomarina</name>
    <dbReference type="NCBI Taxonomy" id="1765737"/>
    <lineage>
        <taxon>Bacteria</taxon>
        <taxon>Deltaproteobacteria</taxon>
        <taxon>Dissulfurirhabdaceae</taxon>
        <taxon>Dissulfurirhabdus</taxon>
    </lineage>
</organism>
<keyword evidence="3" id="KW-1185">Reference proteome</keyword>
<evidence type="ECO:0000313" key="3">
    <source>
        <dbReference type="Proteomes" id="UP000469346"/>
    </source>
</evidence>
<proteinExistence type="predicted"/>
<accession>A0A6N9TVV1</accession>
<reference evidence="2 3" key="1">
    <citation type="submission" date="2020-02" db="EMBL/GenBank/DDBJ databases">
        <title>Comparative genomics of sulfur disproportionating microorganisms.</title>
        <authorList>
            <person name="Ward L.M."/>
            <person name="Bertran E."/>
            <person name="Johnston D.T."/>
        </authorList>
    </citation>
    <scope>NUCLEOTIDE SEQUENCE [LARGE SCALE GENOMIC DNA]</scope>
    <source>
        <strain evidence="2 3">DSM 100025</strain>
    </source>
</reference>
<evidence type="ECO:0000256" key="1">
    <source>
        <dbReference type="SAM" id="MobiDB-lite"/>
    </source>
</evidence>